<dbReference type="SUPFAM" id="SSF54403">
    <property type="entry name" value="Cystatin/monellin"/>
    <property type="match status" value="1"/>
</dbReference>
<dbReference type="AlphaFoldDB" id="A0A9I9EGD6"/>
<dbReference type="InterPro" id="IPR046350">
    <property type="entry name" value="Cystatin_sf"/>
</dbReference>
<accession>A0A9I9EGD6</accession>
<reference evidence="1" key="1">
    <citation type="submission" date="2023-03" db="UniProtKB">
        <authorList>
            <consortium name="EnsemblPlants"/>
        </authorList>
    </citation>
    <scope>IDENTIFICATION</scope>
</reference>
<evidence type="ECO:0000313" key="1">
    <source>
        <dbReference type="EnsemblPlants" id="MELO3C033119.2.1"/>
    </source>
</evidence>
<sequence>MSLLEGPPTDDDGNRRRLVNFGDALVNDLAKWAVREYNNRGHHLTFSSVLQVWIKLSSTNPYYIILVANNGDHKNCEETYWTKVSYYVLDQTKKLIDFIPIKLC</sequence>
<proteinExistence type="predicted"/>
<dbReference type="Gene3D" id="3.10.450.10">
    <property type="match status" value="1"/>
</dbReference>
<name>A0A9I9EGD6_CUCME</name>
<dbReference type="EnsemblPlants" id="MELO3C033119.2.1">
    <property type="protein sequence ID" value="MELO3C033119.2.1"/>
    <property type="gene ID" value="MELO3C033119.2"/>
</dbReference>
<organism evidence="1">
    <name type="scientific">Cucumis melo</name>
    <name type="common">Muskmelon</name>
    <dbReference type="NCBI Taxonomy" id="3656"/>
    <lineage>
        <taxon>Eukaryota</taxon>
        <taxon>Viridiplantae</taxon>
        <taxon>Streptophyta</taxon>
        <taxon>Embryophyta</taxon>
        <taxon>Tracheophyta</taxon>
        <taxon>Spermatophyta</taxon>
        <taxon>Magnoliopsida</taxon>
        <taxon>eudicotyledons</taxon>
        <taxon>Gunneridae</taxon>
        <taxon>Pentapetalae</taxon>
        <taxon>rosids</taxon>
        <taxon>fabids</taxon>
        <taxon>Cucurbitales</taxon>
        <taxon>Cucurbitaceae</taxon>
        <taxon>Benincaseae</taxon>
        <taxon>Cucumis</taxon>
    </lineage>
</organism>
<protein>
    <submittedName>
        <fullName evidence="1">Uncharacterized protein</fullName>
    </submittedName>
</protein>
<dbReference type="Gramene" id="MELO3C033119.2.1">
    <property type="protein sequence ID" value="MELO3C033119.2.1"/>
    <property type="gene ID" value="MELO3C033119.2"/>
</dbReference>